<keyword evidence="2" id="KW-0560">Oxidoreductase</keyword>
<evidence type="ECO:0000313" key="3">
    <source>
        <dbReference type="EMBL" id="SEI83634.1"/>
    </source>
</evidence>
<reference evidence="4" key="1">
    <citation type="submission" date="2016-10" db="EMBL/GenBank/DDBJ databases">
        <authorList>
            <person name="Varghese N."/>
            <person name="Submissions S."/>
        </authorList>
    </citation>
    <scope>NUCLEOTIDE SEQUENCE [LARGE SCALE GENOMIC DNA]</scope>
    <source>
        <strain evidence="4">DSM 7165</strain>
    </source>
</reference>
<dbReference type="GO" id="GO:0016491">
    <property type="term" value="F:oxidoreductase activity"/>
    <property type="evidence" value="ECO:0007669"/>
    <property type="project" value="UniProtKB-KW"/>
</dbReference>
<dbReference type="STRING" id="64971.SAMN05421831_11225"/>
<evidence type="ECO:0000313" key="4">
    <source>
        <dbReference type="Proteomes" id="UP000242999"/>
    </source>
</evidence>
<dbReference type="PANTHER" id="PTHR44196">
    <property type="entry name" value="DEHYDROGENASE/REDUCTASE SDR FAMILY MEMBER 7B"/>
    <property type="match status" value="1"/>
</dbReference>
<dbReference type="InterPro" id="IPR036291">
    <property type="entry name" value="NAD(P)-bd_dom_sf"/>
</dbReference>
<proteinExistence type="inferred from homology"/>
<comment type="similarity">
    <text evidence="1">Belongs to the short-chain dehydrogenases/reductases (SDR) family.</text>
</comment>
<keyword evidence="4" id="KW-1185">Reference proteome</keyword>
<organism evidence="3 4">
    <name type="scientific">Allopseudospirillum japonicum</name>
    <dbReference type="NCBI Taxonomy" id="64971"/>
    <lineage>
        <taxon>Bacteria</taxon>
        <taxon>Pseudomonadati</taxon>
        <taxon>Pseudomonadota</taxon>
        <taxon>Gammaproteobacteria</taxon>
        <taxon>Oceanospirillales</taxon>
        <taxon>Oceanospirillaceae</taxon>
        <taxon>Allopseudospirillum</taxon>
    </lineage>
</organism>
<accession>A0A1H6TZJ9</accession>
<dbReference type="PROSITE" id="PS00061">
    <property type="entry name" value="ADH_SHORT"/>
    <property type="match status" value="1"/>
</dbReference>
<evidence type="ECO:0000256" key="1">
    <source>
        <dbReference type="ARBA" id="ARBA00006484"/>
    </source>
</evidence>
<dbReference type="InterPro" id="IPR020904">
    <property type="entry name" value="Sc_DH/Rdtase_CS"/>
</dbReference>
<dbReference type="AlphaFoldDB" id="A0A1H6TZJ9"/>
<dbReference type="SUPFAM" id="SSF51735">
    <property type="entry name" value="NAD(P)-binding Rossmann-fold domains"/>
    <property type="match status" value="1"/>
</dbReference>
<dbReference type="Pfam" id="PF00106">
    <property type="entry name" value="adh_short"/>
    <property type="match status" value="1"/>
</dbReference>
<dbReference type="InterPro" id="IPR002347">
    <property type="entry name" value="SDR_fam"/>
</dbReference>
<evidence type="ECO:0000256" key="2">
    <source>
        <dbReference type="ARBA" id="ARBA00023002"/>
    </source>
</evidence>
<dbReference type="EMBL" id="FNYH01000012">
    <property type="protein sequence ID" value="SEI83634.1"/>
    <property type="molecule type" value="Genomic_DNA"/>
</dbReference>
<dbReference type="PANTHER" id="PTHR44196:SF1">
    <property type="entry name" value="DEHYDROGENASE_REDUCTASE SDR FAMILY MEMBER 7B"/>
    <property type="match status" value="1"/>
</dbReference>
<dbReference type="PRINTS" id="PR00081">
    <property type="entry name" value="GDHRDH"/>
</dbReference>
<dbReference type="OrthoDB" id="335726at2"/>
<dbReference type="GO" id="GO:0016020">
    <property type="term" value="C:membrane"/>
    <property type="evidence" value="ECO:0007669"/>
    <property type="project" value="TreeGrafter"/>
</dbReference>
<dbReference type="RefSeq" id="WP_093311526.1">
    <property type="nucleotide sequence ID" value="NZ_FNYH01000012.1"/>
</dbReference>
<protein>
    <submittedName>
        <fullName evidence="3">Short-chain dehydrogenase</fullName>
    </submittedName>
</protein>
<name>A0A1H6TZJ9_9GAMM</name>
<sequence length="262" mass="29598">MEKDHKSTWIIGASSGIGAALAIELAKTQSSLCLSARSVAGLEEVKMQLESDLPVLILPCDVSQYQELQQVWQTLNTHWSKVDRIIFMAGVYSPSQLTNVSKEMIDESIDINLKSAFYLVNVILPDFLKQKTGKKPQLIFCASVAGYRGLPMAQPYAATKAGLINLVETLRTEVGHHIDVKLINPGFVETRLTAKNNFYMPAKISTEQAAQAIFNALESKKFEIHFPKRFTYIMKIIRWLPDTWYFRWFSKKYQTGASANEK</sequence>
<dbReference type="Proteomes" id="UP000242999">
    <property type="component" value="Unassembled WGS sequence"/>
</dbReference>
<gene>
    <name evidence="3" type="ORF">SAMN05421831_11225</name>
</gene>
<dbReference type="Gene3D" id="3.40.50.720">
    <property type="entry name" value="NAD(P)-binding Rossmann-like Domain"/>
    <property type="match status" value="1"/>
</dbReference>